<dbReference type="GO" id="GO:0004499">
    <property type="term" value="F:N,N-dimethylaniline monooxygenase activity"/>
    <property type="evidence" value="ECO:0007669"/>
    <property type="project" value="InterPro"/>
</dbReference>
<dbReference type="InParanoid" id="A0A423X230"/>
<dbReference type="Proteomes" id="UP000285146">
    <property type="component" value="Unassembled WGS sequence"/>
</dbReference>
<dbReference type="GO" id="GO:0050660">
    <property type="term" value="F:flavin adenine dinucleotide binding"/>
    <property type="evidence" value="ECO:0007669"/>
    <property type="project" value="InterPro"/>
</dbReference>
<reference evidence="5 6" key="1">
    <citation type="submission" date="2015-09" db="EMBL/GenBank/DDBJ databases">
        <title>Host preference determinants of Valsa canker pathogens revealed by comparative genomics.</title>
        <authorList>
            <person name="Yin Z."/>
            <person name="Huang L."/>
        </authorList>
    </citation>
    <scope>NUCLEOTIDE SEQUENCE [LARGE SCALE GENOMIC DNA]</scope>
    <source>
        <strain evidence="5 6">SXYLt</strain>
    </source>
</reference>
<dbReference type="OrthoDB" id="66881at2759"/>
<evidence type="ECO:0000256" key="1">
    <source>
        <dbReference type="ARBA" id="ARBA00009183"/>
    </source>
</evidence>
<dbReference type="InterPro" id="IPR020946">
    <property type="entry name" value="Flavin_mOase-like"/>
</dbReference>
<organism evidence="5 6">
    <name type="scientific">Cytospora leucostoma</name>
    <dbReference type="NCBI Taxonomy" id="1230097"/>
    <lineage>
        <taxon>Eukaryota</taxon>
        <taxon>Fungi</taxon>
        <taxon>Dikarya</taxon>
        <taxon>Ascomycota</taxon>
        <taxon>Pezizomycotina</taxon>
        <taxon>Sordariomycetes</taxon>
        <taxon>Sordariomycetidae</taxon>
        <taxon>Diaporthales</taxon>
        <taxon>Cytosporaceae</taxon>
        <taxon>Cytospora</taxon>
    </lineage>
</organism>
<keyword evidence="6" id="KW-1185">Reference proteome</keyword>
<keyword evidence="3" id="KW-0274">FAD</keyword>
<proteinExistence type="inferred from homology"/>
<keyword evidence="2" id="KW-0285">Flavoprotein</keyword>
<keyword evidence="4" id="KW-0560">Oxidoreductase</keyword>
<dbReference type="Gene3D" id="3.50.50.60">
    <property type="entry name" value="FAD/NAD(P)-binding domain"/>
    <property type="match status" value="2"/>
</dbReference>
<dbReference type="GO" id="GO:0050661">
    <property type="term" value="F:NADP binding"/>
    <property type="evidence" value="ECO:0007669"/>
    <property type="project" value="InterPro"/>
</dbReference>
<dbReference type="InterPro" id="IPR050346">
    <property type="entry name" value="FMO-like"/>
</dbReference>
<evidence type="ECO:0000256" key="3">
    <source>
        <dbReference type="ARBA" id="ARBA00022827"/>
    </source>
</evidence>
<dbReference type="AlphaFoldDB" id="A0A423X230"/>
<dbReference type="InterPro" id="IPR036188">
    <property type="entry name" value="FAD/NAD-bd_sf"/>
</dbReference>
<accession>A0A423X230</accession>
<evidence type="ECO:0000313" key="6">
    <source>
        <dbReference type="Proteomes" id="UP000285146"/>
    </source>
</evidence>
<dbReference type="SUPFAM" id="SSF51905">
    <property type="entry name" value="FAD/NAD(P)-binding domain"/>
    <property type="match status" value="2"/>
</dbReference>
<evidence type="ECO:0000256" key="2">
    <source>
        <dbReference type="ARBA" id="ARBA00022630"/>
    </source>
</evidence>
<dbReference type="PANTHER" id="PTHR23023">
    <property type="entry name" value="DIMETHYLANILINE MONOOXYGENASE"/>
    <property type="match status" value="1"/>
</dbReference>
<dbReference type="PRINTS" id="PR00419">
    <property type="entry name" value="ADXRDTASE"/>
</dbReference>
<evidence type="ECO:0000256" key="4">
    <source>
        <dbReference type="ARBA" id="ARBA00023002"/>
    </source>
</evidence>
<comment type="similarity">
    <text evidence="1">Belongs to the FMO family.</text>
</comment>
<protein>
    <recommendedName>
        <fullName evidence="7">FAD/NAD(P)-binding domain-containing protein</fullName>
    </recommendedName>
</protein>
<dbReference type="EMBL" id="LKEB01000030">
    <property type="protein sequence ID" value="ROW09942.1"/>
    <property type="molecule type" value="Genomic_DNA"/>
</dbReference>
<evidence type="ECO:0008006" key="7">
    <source>
        <dbReference type="Google" id="ProtNLM"/>
    </source>
</evidence>
<comment type="caution">
    <text evidence="5">The sequence shown here is derived from an EMBL/GenBank/DDBJ whole genome shotgun (WGS) entry which is preliminary data.</text>
</comment>
<dbReference type="Pfam" id="PF00743">
    <property type="entry name" value="FMO-like"/>
    <property type="match status" value="1"/>
</dbReference>
<sequence length="507" mass="56266">MSPVKRVAVIGAGPAGAIAVDALAQEKTFDVIKLFERREGPGGCWIGDTTPPPLLTNLPELARREGDPPLPIPDNLPADVPASTQPRFDESSIYPYLESNVDSVPMSFSGGGAESIPAERTQWSITRHGPETPFRHWQVLRRFIAGLLERNGYEDLASYGTTVERAVKEEGGEEWVLYLRRRGGGDGRDHWWTERFDGVVVASGHYSVPYVPAVEGLEEFERARPGSVLHSKLYRGVDAFKGKVSLGREEIVAFLDPIPRPLHCVGASVSAADIAYDLTVNKATREPVDAIVIGHTYNGYFGDEAFNHPLINKRPSITRVDASTRTVHLVDGTSIPDVDHIIFGTGYTWSLPFLPQVPTRNNRVPGLYQHVVWQRDPTLLFVGAVGAGLTFKIFEWQAVYAARLLAGRGRLPGPEEREEWERARIEKRGDGGKFTLVFPDFEEYFEEVRALAGEPTAAGEGRRLPVYDPEWFRLFLEGHELRKAAWRRLNAEARAEIEGGGSKASHL</sequence>
<name>A0A423X230_9PEZI</name>
<evidence type="ECO:0000313" key="5">
    <source>
        <dbReference type="EMBL" id="ROW09942.1"/>
    </source>
</evidence>
<gene>
    <name evidence="5" type="ORF">VPNG_06264</name>
</gene>